<dbReference type="GO" id="GO:0034605">
    <property type="term" value="P:cellular response to heat"/>
    <property type="evidence" value="ECO:0007669"/>
    <property type="project" value="TreeGrafter"/>
</dbReference>
<accession>A0AAD7VKZ2</accession>
<evidence type="ECO:0000256" key="4">
    <source>
        <dbReference type="ARBA" id="ARBA00023016"/>
    </source>
</evidence>
<dbReference type="Pfam" id="PF00447">
    <property type="entry name" value="HSF_DNA-bind"/>
    <property type="match status" value="1"/>
</dbReference>
<dbReference type="SUPFAM" id="SSF46785">
    <property type="entry name" value="Winged helix' DNA-binding domain"/>
    <property type="match status" value="1"/>
</dbReference>
<dbReference type="GO" id="GO:0005634">
    <property type="term" value="C:nucleus"/>
    <property type="evidence" value="ECO:0007669"/>
    <property type="project" value="UniProtKB-SubCell"/>
</dbReference>
<evidence type="ECO:0000256" key="10">
    <source>
        <dbReference type="SAM" id="MobiDB-lite"/>
    </source>
</evidence>
<evidence type="ECO:0000256" key="1">
    <source>
        <dbReference type="ARBA" id="ARBA00004123"/>
    </source>
</evidence>
<comment type="similarity">
    <text evidence="8">Belongs to the HSF family. Class A subfamily.</text>
</comment>
<keyword evidence="2" id="KW-0597">Phosphoprotein</keyword>
<dbReference type="GO" id="GO:0006357">
    <property type="term" value="P:regulation of transcription by RNA polymerase II"/>
    <property type="evidence" value="ECO:0007669"/>
    <property type="project" value="TreeGrafter"/>
</dbReference>
<feature type="region of interest" description="Disordered" evidence="10">
    <location>
        <begin position="55"/>
        <end position="93"/>
    </location>
</feature>
<evidence type="ECO:0000256" key="9">
    <source>
        <dbReference type="SAM" id="Coils"/>
    </source>
</evidence>
<protein>
    <submittedName>
        <fullName evidence="12">Heat shock transcription factor</fullName>
    </submittedName>
</protein>
<evidence type="ECO:0000259" key="11">
    <source>
        <dbReference type="PROSITE" id="PS00434"/>
    </source>
</evidence>
<dbReference type="Proteomes" id="UP001163823">
    <property type="component" value="Chromosome 2"/>
</dbReference>
<feature type="domain" description="HSF-type DNA-binding" evidence="11">
    <location>
        <begin position="198"/>
        <end position="222"/>
    </location>
</feature>
<dbReference type="FunFam" id="1.10.10.10:FF:000057">
    <property type="entry name" value="Heat shock transcription factor 1"/>
    <property type="match status" value="1"/>
</dbReference>
<proteinExistence type="inferred from homology"/>
<organism evidence="12 13">
    <name type="scientific">Quillaja saponaria</name>
    <name type="common">Soap bark tree</name>
    <dbReference type="NCBI Taxonomy" id="32244"/>
    <lineage>
        <taxon>Eukaryota</taxon>
        <taxon>Viridiplantae</taxon>
        <taxon>Streptophyta</taxon>
        <taxon>Embryophyta</taxon>
        <taxon>Tracheophyta</taxon>
        <taxon>Spermatophyta</taxon>
        <taxon>Magnoliopsida</taxon>
        <taxon>eudicotyledons</taxon>
        <taxon>Gunneridae</taxon>
        <taxon>Pentapetalae</taxon>
        <taxon>rosids</taxon>
        <taxon>fabids</taxon>
        <taxon>Fabales</taxon>
        <taxon>Quillajaceae</taxon>
        <taxon>Quillaja</taxon>
    </lineage>
</organism>
<evidence type="ECO:0000256" key="3">
    <source>
        <dbReference type="ARBA" id="ARBA00023015"/>
    </source>
</evidence>
<evidence type="ECO:0000256" key="5">
    <source>
        <dbReference type="ARBA" id="ARBA00023125"/>
    </source>
</evidence>
<dbReference type="AlphaFoldDB" id="A0AAD7VKZ2"/>
<dbReference type="SMART" id="SM00415">
    <property type="entry name" value="HSF"/>
    <property type="match status" value="1"/>
</dbReference>
<feature type="coiled-coil region" evidence="9">
    <location>
        <begin position="266"/>
        <end position="307"/>
    </location>
</feature>
<keyword evidence="7" id="KW-0539">Nucleus</keyword>
<evidence type="ECO:0000256" key="8">
    <source>
        <dbReference type="ARBA" id="ARBA00061350"/>
    </source>
</evidence>
<evidence type="ECO:0000256" key="7">
    <source>
        <dbReference type="ARBA" id="ARBA00023242"/>
    </source>
</evidence>
<dbReference type="InterPro" id="IPR000232">
    <property type="entry name" value="HSF_DNA-bd"/>
</dbReference>
<dbReference type="PANTHER" id="PTHR10015:SF298">
    <property type="entry name" value="HEAT STRESS TRANSCRIPTION FACTOR A-9"/>
    <property type="match status" value="1"/>
</dbReference>
<dbReference type="InterPro" id="IPR036390">
    <property type="entry name" value="WH_DNA-bd_sf"/>
</dbReference>
<dbReference type="EMBL" id="JARAOO010000002">
    <property type="protein sequence ID" value="KAJ7979329.1"/>
    <property type="molecule type" value="Genomic_DNA"/>
</dbReference>
<evidence type="ECO:0000313" key="13">
    <source>
        <dbReference type="Proteomes" id="UP001163823"/>
    </source>
</evidence>
<name>A0AAD7VKZ2_QUISA</name>
<dbReference type="InterPro" id="IPR036388">
    <property type="entry name" value="WH-like_DNA-bd_sf"/>
</dbReference>
<keyword evidence="4 12" id="KW-0346">Stress response</keyword>
<sequence>MVVTTDGGFVGSGDDGGGSCCKISYLIQKPINKGMNDAQEAECVMAEKVTVFDDNTGSDSGVSYDGEGNSREGFGLASSSPSIRLPKPSEGLETEISETKKMEVTEAVPLVVKEEEETDTDRIEGVDNGFGRVDGSSSGFSVELAKPIEGLREVGPPPFLKNTFKMVDDPETDPILSWGEARDSFIIWDCHEFSRNLLPKYFKHSNFSSFIRQLNTYGFKKVDTDRWEFANELFQGGKKHLLKNIKRRSKYNKLQQGAVTYVNSVKPDLEADLEKLKKDQKILKGEILKMRQQHEDSQTQLTNVEERIRCTECKQHQMLFFLTRITKSPMLLQQLIQKVKQKRELDGCEIGKRRKLLATQCPGSLPIATDTTSSADNRHKVEEEFGALQSELTRFFPDAKNTRQIQTQLPSPIDNELCSLMQTFRANVCGTALPGLSSAYHVMSEKLMGDNSVVDEELGVNDTNFYLELEDLIRKPVDWGSCASGLVGQTGCIASMP</sequence>
<keyword evidence="3" id="KW-0805">Transcription regulation</keyword>
<keyword evidence="13" id="KW-1185">Reference proteome</keyword>
<dbReference type="KEGG" id="qsa:O6P43_002740"/>
<gene>
    <name evidence="12" type="ORF">O6P43_002740</name>
</gene>
<keyword evidence="5" id="KW-0238">DNA-binding</keyword>
<evidence type="ECO:0000256" key="6">
    <source>
        <dbReference type="ARBA" id="ARBA00023163"/>
    </source>
</evidence>
<dbReference type="PRINTS" id="PR00056">
    <property type="entry name" value="HSFDOMAIN"/>
</dbReference>
<dbReference type="Gene3D" id="1.10.10.10">
    <property type="entry name" value="Winged helix-like DNA-binding domain superfamily/Winged helix DNA-binding domain"/>
    <property type="match status" value="1"/>
</dbReference>
<reference evidence="12" key="1">
    <citation type="journal article" date="2023" name="Science">
        <title>Elucidation of the pathway for biosynthesis of saponin adjuvants from the soapbark tree.</title>
        <authorList>
            <person name="Reed J."/>
            <person name="Orme A."/>
            <person name="El-Demerdash A."/>
            <person name="Owen C."/>
            <person name="Martin L.B.B."/>
            <person name="Misra R.C."/>
            <person name="Kikuchi S."/>
            <person name="Rejzek M."/>
            <person name="Martin A.C."/>
            <person name="Harkess A."/>
            <person name="Leebens-Mack J."/>
            <person name="Louveau T."/>
            <person name="Stephenson M.J."/>
            <person name="Osbourn A."/>
        </authorList>
    </citation>
    <scope>NUCLEOTIDE SEQUENCE</scope>
    <source>
        <strain evidence="12">S10</strain>
    </source>
</reference>
<dbReference type="PANTHER" id="PTHR10015">
    <property type="entry name" value="HEAT SHOCK TRANSCRIPTION FACTOR"/>
    <property type="match status" value="1"/>
</dbReference>
<evidence type="ECO:0000313" key="12">
    <source>
        <dbReference type="EMBL" id="KAJ7979329.1"/>
    </source>
</evidence>
<keyword evidence="6" id="KW-0804">Transcription</keyword>
<keyword evidence="9" id="KW-0175">Coiled coil</keyword>
<comment type="subcellular location">
    <subcellularLocation>
        <location evidence="1">Nucleus</location>
    </subcellularLocation>
</comment>
<dbReference type="GO" id="GO:0000978">
    <property type="term" value="F:RNA polymerase II cis-regulatory region sequence-specific DNA binding"/>
    <property type="evidence" value="ECO:0007669"/>
    <property type="project" value="TreeGrafter"/>
</dbReference>
<dbReference type="GO" id="GO:0003700">
    <property type="term" value="F:DNA-binding transcription factor activity"/>
    <property type="evidence" value="ECO:0007669"/>
    <property type="project" value="InterPro"/>
</dbReference>
<comment type="caution">
    <text evidence="12">The sequence shown here is derived from an EMBL/GenBank/DDBJ whole genome shotgun (WGS) entry which is preliminary data.</text>
</comment>
<evidence type="ECO:0000256" key="2">
    <source>
        <dbReference type="ARBA" id="ARBA00022553"/>
    </source>
</evidence>
<dbReference type="PROSITE" id="PS00434">
    <property type="entry name" value="HSF_DOMAIN"/>
    <property type="match status" value="1"/>
</dbReference>